<dbReference type="AlphaFoldDB" id="A0AAJ6HS59"/>
<dbReference type="SUPFAM" id="SSF54427">
    <property type="entry name" value="NTF2-like"/>
    <property type="match status" value="3"/>
</dbReference>
<organism evidence="4 5">
    <name type="scientific">Micromonospora profundi</name>
    <dbReference type="NCBI Taxonomy" id="1420889"/>
    <lineage>
        <taxon>Bacteria</taxon>
        <taxon>Bacillati</taxon>
        <taxon>Actinomycetota</taxon>
        <taxon>Actinomycetes</taxon>
        <taxon>Micromonosporales</taxon>
        <taxon>Micromonosporaceae</taxon>
        <taxon>Micromonospora</taxon>
    </lineage>
</organism>
<gene>
    <name evidence="4" type="ORF">Q3V37_28910</name>
</gene>
<evidence type="ECO:0000313" key="4">
    <source>
        <dbReference type="EMBL" id="WLS45337.1"/>
    </source>
</evidence>
<accession>A0AAJ6HS59</accession>
<dbReference type="InterPro" id="IPR032710">
    <property type="entry name" value="NTF2-like_dom_sf"/>
</dbReference>
<dbReference type="EMBL" id="CP130472">
    <property type="protein sequence ID" value="WLS45337.1"/>
    <property type="molecule type" value="Genomic_DNA"/>
</dbReference>
<keyword evidence="2" id="KW-0732">Signal</keyword>
<keyword evidence="5" id="KW-1185">Reference proteome</keyword>
<dbReference type="RefSeq" id="WP_306272293.1">
    <property type="nucleotide sequence ID" value="NZ_CP130472.1"/>
</dbReference>
<feature type="region of interest" description="Disordered" evidence="1">
    <location>
        <begin position="397"/>
        <end position="417"/>
    </location>
</feature>
<feature type="domain" description="SnoaL-like" evidence="3">
    <location>
        <begin position="237"/>
        <end position="363"/>
    </location>
</feature>
<dbReference type="Gene3D" id="3.10.450.50">
    <property type="match status" value="3"/>
</dbReference>
<evidence type="ECO:0000256" key="2">
    <source>
        <dbReference type="SAM" id="SignalP"/>
    </source>
</evidence>
<evidence type="ECO:0000256" key="1">
    <source>
        <dbReference type="SAM" id="MobiDB-lite"/>
    </source>
</evidence>
<sequence>MKPSTRRLTAAATGLLLAVSVNVAVRAPQASASTNAPVSLDSLARDVERVESLREVKDVQRSYAHLAQFGRWADMAKLFSGNGTLQWGNQVVTGQQAIKGWLATEAGAMNGANPGALHTTVIDQPLVNLSADGRTAKGRWSGIRFLGDGAGAARIDGGIYQNEYVLENGEWKISLLRYYPLYEGDYATGFRTINRQPVPVVPYHFTPDVAGVPIPAATGEAPRTRFNAKELADRIEALNDEDSVRNLQHSYGYYVDRRMWTDVVDLFANGAKVTIDGVGEFRNASGVRQAMERMGPEGLTQGILNDRPQFDTIVDVEKNGTKATARGIEVGMLNDASGASWQFSVFRNSFVKQGGLWKLKEMHLTPLITAPYGTGWGDGGTDPVASVKVPKFLDVAGRTPASKPGKAAGAPQGPKRDLADLQRRLSRSLAYDGSENVSAAYSYYIDDSRWPEMAAVHAVKGHKLSPFAGWNGTRERILGSVVATYGNTPPPTTKSFLVLHWRPQPVIDVSHDGRSTAVRARLMHVNASANNAGYINGAMYNDQFVLEDGIWRIWSLDIDEFYWQSANWAQGWGGAVPRDPSLPDPPPSNLVNIYPPDVLHSALGERSRGFRGGSPGYIQWPDIVPMWFHYRNPVSGRTPATFWYDCAPCEVRPDWSMTRHGYQLPPTGPQVDGVEVG</sequence>
<dbReference type="Pfam" id="PF13577">
    <property type="entry name" value="SnoaL_4"/>
    <property type="match status" value="3"/>
</dbReference>
<feature type="chain" id="PRO_5042592196" evidence="2">
    <location>
        <begin position="33"/>
        <end position="677"/>
    </location>
</feature>
<feature type="compositionally biased region" description="Low complexity" evidence="1">
    <location>
        <begin position="403"/>
        <end position="413"/>
    </location>
</feature>
<dbReference type="Proteomes" id="UP001235874">
    <property type="component" value="Chromosome"/>
</dbReference>
<feature type="signal peptide" evidence="2">
    <location>
        <begin position="1"/>
        <end position="32"/>
    </location>
</feature>
<protein>
    <submittedName>
        <fullName evidence="4">Nuclear transport factor 2 family protein</fullName>
    </submittedName>
</protein>
<dbReference type="InterPro" id="IPR037401">
    <property type="entry name" value="SnoaL-like"/>
</dbReference>
<proteinExistence type="predicted"/>
<feature type="domain" description="SnoaL-like" evidence="3">
    <location>
        <begin position="49"/>
        <end position="176"/>
    </location>
</feature>
<evidence type="ECO:0000259" key="3">
    <source>
        <dbReference type="Pfam" id="PF13577"/>
    </source>
</evidence>
<reference evidence="4 5" key="1">
    <citation type="submission" date="2023-07" db="EMBL/GenBank/DDBJ databases">
        <title>Micromonospora profundi TRM 95458 converts glycerol to a new osmotic compound.</title>
        <authorList>
            <person name="Lu D."/>
        </authorList>
    </citation>
    <scope>NUCLEOTIDE SEQUENCE [LARGE SCALE GENOMIC DNA]</scope>
    <source>
        <strain evidence="4 5">TRM95458</strain>
    </source>
</reference>
<feature type="domain" description="SnoaL-like" evidence="3">
    <location>
        <begin position="436"/>
        <end position="556"/>
    </location>
</feature>
<evidence type="ECO:0000313" key="5">
    <source>
        <dbReference type="Proteomes" id="UP001235874"/>
    </source>
</evidence>
<name>A0AAJ6HS59_9ACTN</name>
<dbReference type="KEGG" id="mprn:Q3V37_28910"/>